<name>A0AAV5HW47_9ROSI</name>
<comment type="caution">
    <text evidence="2">The sequence shown here is derived from an EMBL/GenBank/DDBJ whole genome shotgun (WGS) entry which is preliminary data.</text>
</comment>
<dbReference type="AlphaFoldDB" id="A0AAV5HW47"/>
<proteinExistence type="predicted"/>
<gene>
    <name evidence="2" type="ORF">SLEP1_g4362</name>
</gene>
<dbReference type="EMBL" id="BPVZ01000004">
    <property type="protein sequence ID" value="GKU90361.1"/>
    <property type="molecule type" value="Genomic_DNA"/>
</dbReference>
<sequence>MEASKEDDEKPDCNYCQTEENDPATSPLEHSFEQDDLSMHEVEEVRQRVC</sequence>
<accession>A0AAV5HW47</accession>
<dbReference type="Proteomes" id="UP001054252">
    <property type="component" value="Unassembled WGS sequence"/>
</dbReference>
<evidence type="ECO:0000256" key="1">
    <source>
        <dbReference type="SAM" id="MobiDB-lite"/>
    </source>
</evidence>
<feature type="compositionally biased region" description="Basic and acidic residues" evidence="1">
    <location>
        <begin position="30"/>
        <end position="50"/>
    </location>
</feature>
<evidence type="ECO:0000313" key="3">
    <source>
        <dbReference type="Proteomes" id="UP001054252"/>
    </source>
</evidence>
<organism evidence="2 3">
    <name type="scientific">Rubroshorea leprosula</name>
    <dbReference type="NCBI Taxonomy" id="152421"/>
    <lineage>
        <taxon>Eukaryota</taxon>
        <taxon>Viridiplantae</taxon>
        <taxon>Streptophyta</taxon>
        <taxon>Embryophyta</taxon>
        <taxon>Tracheophyta</taxon>
        <taxon>Spermatophyta</taxon>
        <taxon>Magnoliopsida</taxon>
        <taxon>eudicotyledons</taxon>
        <taxon>Gunneridae</taxon>
        <taxon>Pentapetalae</taxon>
        <taxon>rosids</taxon>
        <taxon>malvids</taxon>
        <taxon>Malvales</taxon>
        <taxon>Dipterocarpaceae</taxon>
        <taxon>Rubroshorea</taxon>
    </lineage>
</organism>
<reference evidence="2 3" key="1">
    <citation type="journal article" date="2021" name="Commun. Biol.">
        <title>The genome of Shorea leprosula (Dipterocarpaceae) highlights the ecological relevance of drought in aseasonal tropical rainforests.</title>
        <authorList>
            <person name="Ng K.K.S."/>
            <person name="Kobayashi M.J."/>
            <person name="Fawcett J.A."/>
            <person name="Hatakeyama M."/>
            <person name="Paape T."/>
            <person name="Ng C.H."/>
            <person name="Ang C.C."/>
            <person name="Tnah L.H."/>
            <person name="Lee C.T."/>
            <person name="Nishiyama T."/>
            <person name="Sese J."/>
            <person name="O'Brien M.J."/>
            <person name="Copetti D."/>
            <person name="Mohd Noor M.I."/>
            <person name="Ong R.C."/>
            <person name="Putra M."/>
            <person name="Sireger I.Z."/>
            <person name="Indrioko S."/>
            <person name="Kosugi Y."/>
            <person name="Izuno A."/>
            <person name="Isagi Y."/>
            <person name="Lee S.L."/>
            <person name="Shimizu K.K."/>
        </authorList>
    </citation>
    <scope>NUCLEOTIDE SEQUENCE [LARGE SCALE GENOMIC DNA]</scope>
    <source>
        <strain evidence="2">214</strain>
    </source>
</reference>
<keyword evidence="3" id="KW-1185">Reference proteome</keyword>
<protein>
    <submittedName>
        <fullName evidence="2">Uncharacterized protein</fullName>
    </submittedName>
</protein>
<evidence type="ECO:0000313" key="2">
    <source>
        <dbReference type="EMBL" id="GKU90361.1"/>
    </source>
</evidence>
<feature type="region of interest" description="Disordered" evidence="1">
    <location>
        <begin position="1"/>
        <end position="50"/>
    </location>
</feature>